<dbReference type="SMART" id="SM00044">
    <property type="entry name" value="CYCc"/>
    <property type="match status" value="1"/>
</dbReference>
<evidence type="ECO:0000313" key="9">
    <source>
        <dbReference type="EMBL" id="ELT87466.1"/>
    </source>
</evidence>
<dbReference type="InterPro" id="IPR024096">
    <property type="entry name" value="NO_sig/Golgi_transp_ligand-bd"/>
</dbReference>
<dbReference type="Gene3D" id="3.30.70.1230">
    <property type="entry name" value="Nucleotide cyclase"/>
    <property type="match status" value="1"/>
</dbReference>
<evidence type="ECO:0000256" key="4">
    <source>
        <dbReference type="ARBA" id="ARBA00022741"/>
    </source>
</evidence>
<dbReference type="Pfam" id="PF07700">
    <property type="entry name" value="HNOB"/>
    <property type="match status" value="1"/>
</dbReference>
<proteinExistence type="predicted"/>
<name>R7T414_CAPTE</name>
<dbReference type="OMA" id="VQHYIQE"/>
<dbReference type="STRING" id="283909.R7T414"/>
<evidence type="ECO:0000256" key="2">
    <source>
        <dbReference type="ARBA" id="ARBA00012202"/>
    </source>
</evidence>
<feature type="domain" description="Guanylate cyclase" evidence="8">
    <location>
        <begin position="428"/>
        <end position="558"/>
    </location>
</feature>
<comment type="subcellular location">
    <subcellularLocation>
        <location evidence="1">Cytoplasm</location>
    </subcellularLocation>
</comment>
<dbReference type="GO" id="GO:0008074">
    <property type="term" value="C:guanylate cyclase complex, soluble"/>
    <property type="evidence" value="ECO:0007669"/>
    <property type="project" value="TreeGrafter"/>
</dbReference>
<dbReference type="GO" id="GO:0020037">
    <property type="term" value="F:heme binding"/>
    <property type="evidence" value="ECO:0007669"/>
    <property type="project" value="InterPro"/>
</dbReference>
<evidence type="ECO:0000313" key="11">
    <source>
        <dbReference type="Proteomes" id="UP000014760"/>
    </source>
</evidence>
<reference evidence="9 11" key="2">
    <citation type="journal article" date="2013" name="Nature">
        <title>Insights into bilaterian evolution from three spiralian genomes.</title>
        <authorList>
            <person name="Simakov O."/>
            <person name="Marletaz F."/>
            <person name="Cho S.J."/>
            <person name="Edsinger-Gonzales E."/>
            <person name="Havlak P."/>
            <person name="Hellsten U."/>
            <person name="Kuo D.H."/>
            <person name="Larsson T."/>
            <person name="Lv J."/>
            <person name="Arendt D."/>
            <person name="Savage R."/>
            <person name="Osoegawa K."/>
            <person name="de Jong P."/>
            <person name="Grimwood J."/>
            <person name="Chapman J.A."/>
            <person name="Shapiro H."/>
            <person name="Aerts A."/>
            <person name="Otillar R.P."/>
            <person name="Terry A.Y."/>
            <person name="Boore J.L."/>
            <person name="Grigoriev I.V."/>
            <person name="Lindberg D.R."/>
            <person name="Seaver E.C."/>
            <person name="Weisblat D.A."/>
            <person name="Putnam N.H."/>
            <person name="Rokhsar D.S."/>
        </authorList>
    </citation>
    <scope>NUCLEOTIDE SEQUENCE</scope>
    <source>
        <strain evidence="9 11">I ESC-2004</strain>
    </source>
</reference>
<dbReference type="Gene3D" id="6.10.250.780">
    <property type="match status" value="1"/>
</dbReference>
<keyword evidence="4" id="KW-0547">Nucleotide-binding</keyword>
<dbReference type="GO" id="GO:0019934">
    <property type="term" value="P:cGMP-mediated signaling"/>
    <property type="evidence" value="ECO:0007669"/>
    <property type="project" value="TreeGrafter"/>
</dbReference>
<dbReference type="EMBL" id="KB312312">
    <property type="protein sequence ID" value="ELT87466.1"/>
    <property type="molecule type" value="Genomic_DNA"/>
</dbReference>
<dbReference type="Pfam" id="PF07701">
    <property type="entry name" value="HNOBA"/>
    <property type="match status" value="1"/>
</dbReference>
<dbReference type="Proteomes" id="UP000014760">
    <property type="component" value="Unassembled WGS sequence"/>
</dbReference>
<dbReference type="InterPro" id="IPR038158">
    <property type="entry name" value="H-NOX_domain_sf"/>
</dbReference>
<organism evidence="9">
    <name type="scientific">Capitella teleta</name>
    <name type="common">Polychaete worm</name>
    <dbReference type="NCBI Taxonomy" id="283909"/>
    <lineage>
        <taxon>Eukaryota</taxon>
        <taxon>Metazoa</taxon>
        <taxon>Spiralia</taxon>
        <taxon>Lophotrochozoa</taxon>
        <taxon>Annelida</taxon>
        <taxon>Polychaeta</taxon>
        <taxon>Sedentaria</taxon>
        <taxon>Scolecida</taxon>
        <taxon>Capitellidae</taxon>
        <taxon>Capitella</taxon>
    </lineage>
</organism>
<protein>
    <recommendedName>
        <fullName evidence="2">guanylate cyclase</fullName>
        <ecNumber evidence="2">4.6.1.2</ecNumber>
    </recommendedName>
</protein>
<dbReference type="Pfam" id="PF00211">
    <property type="entry name" value="Guanylate_cyc"/>
    <property type="match status" value="1"/>
</dbReference>
<evidence type="ECO:0000256" key="6">
    <source>
        <dbReference type="ARBA" id="ARBA00023239"/>
    </source>
</evidence>
<gene>
    <name evidence="9" type="ORF">CAPTEDRAFT_23131</name>
</gene>
<dbReference type="PROSITE" id="PS50125">
    <property type="entry name" value="GUANYLATE_CYCLASE_2"/>
    <property type="match status" value="1"/>
</dbReference>
<feature type="non-terminal residue" evidence="9">
    <location>
        <position position="602"/>
    </location>
</feature>
<reference evidence="10" key="3">
    <citation type="submission" date="2015-06" db="UniProtKB">
        <authorList>
            <consortium name="EnsemblMetazoa"/>
        </authorList>
    </citation>
    <scope>IDENTIFICATION</scope>
</reference>
<keyword evidence="7" id="KW-0141">cGMP biosynthesis</keyword>
<evidence type="ECO:0000256" key="7">
    <source>
        <dbReference type="ARBA" id="ARBA00023293"/>
    </source>
</evidence>
<accession>R7T414</accession>
<keyword evidence="3" id="KW-0963">Cytoplasm</keyword>
<dbReference type="GO" id="GO:0070482">
    <property type="term" value="P:response to oxygen levels"/>
    <property type="evidence" value="ECO:0007669"/>
    <property type="project" value="TreeGrafter"/>
</dbReference>
<sequence>MYGMLLESIQHFIIERYGDDAWGTVLRQAGLANTVFATHRRYPDDIMTKLACTCSAVLPSPNTPEDYMLYFGTCFVKYFTHYGYDSIMRVAGRHFRDFLNGIDNLHETMRFSYPKMLSPSFYVTEEHDDGCLLHYRSKRVGFTRYVIGQLQSCGRRFYATEVLVEVLKEEITENGCHVIFKMTFDNQAAKQKNTKKHKTALTQNIAHINSATFLKVFTFSIIFNKDLVITHVGETLNMLFANHPLIGSNISSKFTLRRPQMDLNWDNILCLQSVIFELESTHPIRRVSSGRSPNAVISPVSPEATRTLLLRGQMRHLKDLNAIAFLCSPLLSNLAEMCSMGLYINDLNMYDSGRDMVMAGWQHASRLEYSIEKQILKSQQIADNLKQLDQWKQRSEGLLYSMIPQQIAVRLKNGEDPINTCEVFENVTIVFSYLLGFNEMCAEFSPMELVKCFNSVFTIFDAIVDKHKVFKVETLGDAVYMIAGGVPDRRPDHASCAAKVALDLVEAINIYKLPTKHTQKLHIRMGMHTGSVVAGVVGKRMPQYCLFGDTVNTASRMQTNSLPGRIHISEPCQQQLKGSRFVSVFRGRVNIKGKGQMNTYWL</sequence>
<dbReference type="FunFam" id="3.30.70.1230:FF:000030">
    <property type="entry name" value="Si:ch211-215j19.12"/>
    <property type="match status" value="1"/>
</dbReference>
<evidence type="ECO:0000259" key="8">
    <source>
        <dbReference type="PROSITE" id="PS50125"/>
    </source>
</evidence>
<dbReference type="EMBL" id="AMQN01003618">
    <property type="status" value="NOT_ANNOTATED_CDS"/>
    <property type="molecule type" value="Genomic_DNA"/>
</dbReference>
<dbReference type="AlphaFoldDB" id="R7T414"/>
<dbReference type="GO" id="GO:0004383">
    <property type="term" value="F:guanylate cyclase activity"/>
    <property type="evidence" value="ECO:0007669"/>
    <property type="project" value="UniProtKB-EC"/>
</dbReference>
<dbReference type="SUPFAM" id="SSF55073">
    <property type="entry name" value="Nucleotide cyclase"/>
    <property type="match status" value="1"/>
</dbReference>
<evidence type="ECO:0000256" key="5">
    <source>
        <dbReference type="ARBA" id="ARBA00023134"/>
    </source>
</evidence>
<dbReference type="EnsemblMetazoa" id="CapteT23131">
    <property type="protein sequence ID" value="CapteP23131"/>
    <property type="gene ID" value="CapteG23131"/>
</dbReference>
<dbReference type="PANTHER" id="PTHR45655:SF5">
    <property type="entry name" value="SOLUBLE GUANYLATE CYCLASE 89DA-RELATED"/>
    <property type="match status" value="1"/>
</dbReference>
<keyword evidence="5" id="KW-0342">GTP-binding</keyword>
<dbReference type="InterPro" id="IPR042463">
    <property type="entry name" value="HNOB_dom_associated_sf"/>
</dbReference>
<evidence type="ECO:0000313" key="10">
    <source>
        <dbReference type="EnsemblMetazoa" id="CapteP23131"/>
    </source>
</evidence>
<dbReference type="PANTHER" id="PTHR45655">
    <property type="entry name" value="GUANYLATE CYCLASE SOLUBLE SUBUNIT BETA-2"/>
    <property type="match status" value="1"/>
</dbReference>
<evidence type="ECO:0000256" key="3">
    <source>
        <dbReference type="ARBA" id="ARBA00022490"/>
    </source>
</evidence>
<dbReference type="Gene3D" id="3.90.1520.10">
    <property type="entry name" value="H-NOX domain"/>
    <property type="match status" value="1"/>
</dbReference>
<dbReference type="InterPro" id="IPR001054">
    <property type="entry name" value="A/G_cyclase"/>
</dbReference>
<dbReference type="HOGENOM" id="CLU_011614_4_1_1"/>
<dbReference type="EC" id="4.6.1.2" evidence="2"/>
<dbReference type="GO" id="GO:0005525">
    <property type="term" value="F:GTP binding"/>
    <property type="evidence" value="ECO:0007669"/>
    <property type="project" value="UniProtKB-KW"/>
</dbReference>
<keyword evidence="11" id="KW-1185">Reference proteome</keyword>
<keyword evidence="6" id="KW-0456">Lyase</keyword>
<dbReference type="Gene3D" id="3.30.450.260">
    <property type="entry name" value="Haem NO binding associated domain"/>
    <property type="match status" value="1"/>
</dbReference>
<dbReference type="InterPro" id="IPR011644">
    <property type="entry name" value="Heme_NO-bd"/>
</dbReference>
<reference evidence="11" key="1">
    <citation type="submission" date="2012-12" db="EMBL/GenBank/DDBJ databases">
        <authorList>
            <person name="Hellsten U."/>
            <person name="Grimwood J."/>
            <person name="Chapman J.A."/>
            <person name="Shapiro H."/>
            <person name="Aerts A."/>
            <person name="Otillar R.P."/>
            <person name="Terry A.Y."/>
            <person name="Boore J.L."/>
            <person name="Simakov O."/>
            <person name="Marletaz F."/>
            <person name="Cho S.-J."/>
            <person name="Edsinger-Gonzales E."/>
            <person name="Havlak P."/>
            <person name="Kuo D.-H."/>
            <person name="Larsson T."/>
            <person name="Lv J."/>
            <person name="Arendt D."/>
            <person name="Savage R."/>
            <person name="Osoegawa K."/>
            <person name="de Jong P."/>
            <person name="Lindberg D.R."/>
            <person name="Seaver E.C."/>
            <person name="Weisblat D.A."/>
            <person name="Putnam N.H."/>
            <person name="Grigoriev I.V."/>
            <person name="Rokhsar D.S."/>
        </authorList>
    </citation>
    <scope>NUCLEOTIDE SEQUENCE</scope>
    <source>
        <strain evidence="11">I ESC-2004</strain>
    </source>
</reference>
<dbReference type="CDD" id="cd07302">
    <property type="entry name" value="CHD"/>
    <property type="match status" value="1"/>
</dbReference>
<dbReference type="SUPFAM" id="SSF111126">
    <property type="entry name" value="Ligand-binding domain in the NO signalling and Golgi transport"/>
    <property type="match status" value="1"/>
</dbReference>
<dbReference type="InterPro" id="IPR011645">
    <property type="entry name" value="HNOB_dom_associated"/>
</dbReference>
<dbReference type="InterPro" id="IPR029787">
    <property type="entry name" value="Nucleotide_cyclase"/>
</dbReference>
<dbReference type="OrthoDB" id="1890790at2759"/>
<evidence type="ECO:0000256" key="1">
    <source>
        <dbReference type="ARBA" id="ARBA00004496"/>
    </source>
</evidence>